<organism evidence="2 3">
    <name type="scientific">Mycena sanguinolenta</name>
    <dbReference type="NCBI Taxonomy" id="230812"/>
    <lineage>
        <taxon>Eukaryota</taxon>
        <taxon>Fungi</taxon>
        <taxon>Dikarya</taxon>
        <taxon>Basidiomycota</taxon>
        <taxon>Agaricomycotina</taxon>
        <taxon>Agaricomycetes</taxon>
        <taxon>Agaricomycetidae</taxon>
        <taxon>Agaricales</taxon>
        <taxon>Marasmiineae</taxon>
        <taxon>Mycenaceae</taxon>
        <taxon>Mycena</taxon>
    </lineage>
</organism>
<keyword evidence="3" id="KW-1185">Reference proteome</keyword>
<dbReference type="OrthoDB" id="3250441at2759"/>
<reference evidence="2" key="1">
    <citation type="submission" date="2020-05" db="EMBL/GenBank/DDBJ databases">
        <title>Mycena genomes resolve the evolution of fungal bioluminescence.</title>
        <authorList>
            <person name="Tsai I.J."/>
        </authorList>
    </citation>
    <scope>NUCLEOTIDE SEQUENCE</scope>
    <source>
        <strain evidence="2">160909Yilan</strain>
    </source>
</reference>
<name>A0A8H6YT14_9AGAR</name>
<dbReference type="Proteomes" id="UP000623467">
    <property type="component" value="Unassembled WGS sequence"/>
</dbReference>
<dbReference type="EMBL" id="JACAZH010000006">
    <property type="protein sequence ID" value="KAF7366663.1"/>
    <property type="molecule type" value="Genomic_DNA"/>
</dbReference>
<sequence>MSWCRAILFEENGVSRFPFKCPPHSAVSIEAKAALREESDLLSDAPLLYFKLENFVRDPASGIPQRLFDAFPAISKHPIKVDDFACNVWPDGPDITSPPRMHMLVIPEDLLPLCASIASLAADLRVRYGGATARHAVAKRLRTLPSPSACPSDPQQLFEHPGILAGRPFGRCGPPTSIFDTHLAGLNDVLHDLPDAVPVPSSTKIACALEFLRVSIHFYGENENAYDTPMEDLLRALAKDLFRLNNGWWHDSVSSESTHGQGGSGSGLIAYGLGWIYVLKPQKGVGGDPEVQAIAEYAKLLADNTTMYGKIRDRTRLPTILIAQAGPQLTISVAVYAQTILVDHLLTVTLRDEIDVAEQVLKLARLATCVGDTLVGLRRHYEGLQQAASASLETTALHLPAPASAIAPHAALAVELGLQFLYKVSRITGEALNLNDEIDVRENTRHMVFVALGSGLAGIPREEVVVKFTTRYNATAHAALAALGLAPKLYYHGAVRGGLQMVVMEKIAGCTAFRWMSLTNALLPGSVYADVEAAVKELHSRNLVFGDLRLEWGEDGDGGKHTGESGKQGEANAESDLDSGIRALLIDFDWAAEDGVGRYPATISTLDEFDPAVAPYGVMTQAHDLYALRAVMRSCDLPEV</sequence>
<comment type="caution">
    <text evidence="2">The sequence shown here is derived from an EMBL/GenBank/DDBJ whole genome shotgun (WGS) entry which is preliminary data.</text>
</comment>
<evidence type="ECO:0000256" key="1">
    <source>
        <dbReference type="SAM" id="MobiDB-lite"/>
    </source>
</evidence>
<proteinExistence type="predicted"/>
<evidence type="ECO:0000313" key="2">
    <source>
        <dbReference type="EMBL" id="KAF7366663.1"/>
    </source>
</evidence>
<protein>
    <submittedName>
        <fullName evidence="2">Uncharacterized protein</fullName>
    </submittedName>
</protein>
<feature type="region of interest" description="Disordered" evidence="1">
    <location>
        <begin position="555"/>
        <end position="574"/>
    </location>
</feature>
<accession>A0A8H6YT14</accession>
<evidence type="ECO:0000313" key="3">
    <source>
        <dbReference type="Proteomes" id="UP000623467"/>
    </source>
</evidence>
<feature type="compositionally biased region" description="Basic and acidic residues" evidence="1">
    <location>
        <begin position="555"/>
        <end position="564"/>
    </location>
</feature>
<dbReference type="AlphaFoldDB" id="A0A8H6YT14"/>
<gene>
    <name evidence="2" type="ORF">MSAN_00924200</name>
</gene>